<protein>
    <recommendedName>
        <fullName evidence="10">Odorant receptor</fullName>
    </recommendedName>
</protein>
<dbReference type="InterPro" id="IPR004117">
    <property type="entry name" value="7tm6_olfct_rcpt"/>
</dbReference>
<evidence type="ECO:0000256" key="8">
    <source>
        <dbReference type="ARBA" id="ARBA00023170"/>
    </source>
</evidence>
<sequence>MISKVTLVKVIFFTKLSVALTCAWPPSPNTKKYNITLFQILWGMCYLSSTLLLLPLLNSIYMYRDDPVILAKSVCLSCAVLQVTLKMMVCRIKYNHFQMLYYEMETFCKQADEKTSVILQYYVNKYKCIYGIYTLWCYITAIGVICGPLVFPQEFPTHAKYPFSITQAIKILVYLHQSLVGLQVAAGMCIDCNIAILLFYSAVKLELLAQEFRNVKNESELDACINLHNEILRYTSKVTSVIKPLILITITTTATGVIFGSLNMVTEQPLMIKIQYSVVVFSASVELFMCALPADNLIHKSNKVYLAAYESQWYRKNINMQKKILQIIVRSQKSVVVCINGILPALSLRYYAGFLYTSFSYFTAVRMLVNDNNIEIN</sequence>
<dbReference type="PANTHER" id="PTHR21137">
    <property type="entry name" value="ODORANT RECEPTOR"/>
    <property type="match status" value="1"/>
</dbReference>
<keyword evidence="5 10" id="KW-0552">Olfaction</keyword>
<accession>A0AAW2GST7</accession>
<evidence type="ECO:0000313" key="11">
    <source>
        <dbReference type="EMBL" id="KAL0130354.1"/>
    </source>
</evidence>
<evidence type="ECO:0000256" key="9">
    <source>
        <dbReference type="ARBA" id="ARBA00023224"/>
    </source>
</evidence>
<feature type="transmembrane region" description="Helical" evidence="10">
    <location>
        <begin position="36"/>
        <end position="57"/>
    </location>
</feature>
<keyword evidence="6 10" id="KW-1133">Transmembrane helix</keyword>
<name>A0AAW2GST7_9HYME</name>
<keyword evidence="7 10" id="KW-0472">Membrane</keyword>
<evidence type="ECO:0000256" key="7">
    <source>
        <dbReference type="ARBA" id="ARBA00023136"/>
    </source>
</evidence>
<dbReference type="GO" id="GO:0005886">
    <property type="term" value="C:plasma membrane"/>
    <property type="evidence" value="ECO:0007669"/>
    <property type="project" value="UniProtKB-SubCell"/>
</dbReference>
<evidence type="ECO:0000256" key="4">
    <source>
        <dbReference type="ARBA" id="ARBA00022692"/>
    </source>
</evidence>
<keyword evidence="3 10" id="KW-0716">Sensory transduction</keyword>
<keyword evidence="9 10" id="KW-0807">Transducer</keyword>
<gene>
    <name evidence="11" type="ORF">PUN28_002178</name>
</gene>
<keyword evidence="8 10" id="KW-0675">Receptor</keyword>
<comment type="subcellular location">
    <subcellularLocation>
        <location evidence="1 10">Cell membrane</location>
        <topology evidence="1 10">Multi-pass membrane protein</topology>
    </subcellularLocation>
</comment>
<dbReference type="EMBL" id="JADYXP020000002">
    <property type="protein sequence ID" value="KAL0130354.1"/>
    <property type="molecule type" value="Genomic_DNA"/>
</dbReference>
<dbReference type="GO" id="GO:0004984">
    <property type="term" value="F:olfactory receptor activity"/>
    <property type="evidence" value="ECO:0007669"/>
    <property type="project" value="InterPro"/>
</dbReference>
<feature type="transmembrane region" description="Helical" evidence="10">
    <location>
        <begin position="128"/>
        <end position="151"/>
    </location>
</feature>
<keyword evidence="12" id="KW-1185">Reference proteome</keyword>
<comment type="caution">
    <text evidence="11">The sequence shown here is derived from an EMBL/GenBank/DDBJ whole genome shotgun (WGS) entry which is preliminary data.</text>
</comment>
<dbReference type="GO" id="GO:0005549">
    <property type="term" value="F:odorant binding"/>
    <property type="evidence" value="ECO:0007669"/>
    <property type="project" value="InterPro"/>
</dbReference>
<evidence type="ECO:0000313" key="12">
    <source>
        <dbReference type="Proteomes" id="UP001430953"/>
    </source>
</evidence>
<dbReference type="Pfam" id="PF02949">
    <property type="entry name" value="7tm_6"/>
    <property type="match status" value="1"/>
</dbReference>
<dbReference type="GO" id="GO:0007165">
    <property type="term" value="P:signal transduction"/>
    <property type="evidence" value="ECO:0007669"/>
    <property type="project" value="UniProtKB-KW"/>
</dbReference>
<reference evidence="11 12" key="1">
    <citation type="submission" date="2023-03" db="EMBL/GenBank/DDBJ databases">
        <title>High recombination rates correlate with genetic variation in Cardiocondyla obscurior ants.</title>
        <authorList>
            <person name="Errbii M."/>
        </authorList>
    </citation>
    <scope>NUCLEOTIDE SEQUENCE [LARGE SCALE GENOMIC DNA]</scope>
    <source>
        <strain evidence="11">Alpha-2009</strain>
        <tissue evidence="11">Whole body</tissue>
    </source>
</reference>
<keyword evidence="4 10" id="KW-0812">Transmembrane</keyword>
<dbReference type="Proteomes" id="UP001430953">
    <property type="component" value="Unassembled WGS sequence"/>
</dbReference>
<organism evidence="11 12">
    <name type="scientific">Cardiocondyla obscurior</name>
    <dbReference type="NCBI Taxonomy" id="286306"/>
    <lineage>
        <taxon>Eukaryota</taxon>
        <taxon>Metazoa</taxon>
        <taxon>Ecdysozoa</taxon>
        <taxon>Arthropoda</taxon>
        <taxon>Hexapoda</taxon>
        <taxon>Insecta</taxon>
        <taxon>Pterygota</taxon>
        <taxon>Neoptera</taxon>
        <taxon>Endopterygota</taxon>
        <taxon>Hymenoptera</taxon>
        <taxon>Apocrita</taxon>
        <taxon>Aculeata</taxon>
        <taxon>Formicoidea</taxon>
        <taxon>Formicidae</taxon>
        <taxon>Myrmicinae</taxon>
        <taxon>Cardiocondyla</taxon>
    </lineage>
</organism>
<feature type="transmembrane region" description="Helical" evidence="10">
    <location>
        <begin position="180"/>
        <end position="203"/>
    </location>
</feature>
<comment type="similarity">
    <text evidence="10">Belongs to the insect chemoreceptor superfamily. Heteromeric odorant receptor channel (TC 1.A.69) family.</text>
</comment>
<evidence type="ECO:0000256" key="2">
    <source>
        <dbReference type="ARBA" id="ARBA00022475"/>
    </source>
</evidence>
<proteinExistence type="inferred from homology"/>
<dbReference type="PANTHER" id="PTHR21137:SF35">
    <property type="entry name" value="ODORANT RECEPTOR 19A-RELATED"/>
    <property type="match status" value="1"/>
</dbReference>
<evidence type="ECO:0000256" key="6">
    <source>
        <dbReference type="ARBA" id="ARBA00022989"/>
    </source>
</evidence>
<feature type="transmembrane region" description="Helical" evidence="10">
    <location>
        <begin position="6"/>
        <end position="24"/>
    </location>
</feature>
<evidence type="ECO:0000256" key="3">
    <source>
        <dbReference type="ARBA" id="ARBA00022606"/>
    </source>
</evidence>
<evidence type="ECO:0000256" key="10">
    <source>
        <dbReference type="RuleBase" id="RU351113"/>
    </source>
</evidence>
<evidence type="ECO:0000256" key="1">
    <source>
        <dbReference type="ARBA" id="ARBA00004651"/>
    </source>
</evidence>
<feature type="transmembrane region" description="Helical" evidence="10">
    <location>
        <begin position="241"/>
        <end position="262"/>
    </location>
</feature>
<dbReference type="AlphaFoldDB" id="A0AAW2GST7"/>
<keyword evidence="2" id="KW-1003">Cell membrane</keyword>
<evidence type="ECO:0000256" key="5">
    <source>
        <dbReference type="ARBA" id="ARBA00022725"/>
    </source>
</evidence>
<comment type="caution">
    <text evidence="10">Lacks conserved residue(s) required for the propagation of feature annotation.</text>
</comment>